<feature type="compositionally biased region" description="Basic and acidic residues" evidence="6">
    <location>
        <begin position="191"/>
        <end position="238"/>
    </location>
</feature>
<dbReference type="SMART" id="SM00510">
    <property type="entry name" value="TFS2M"/>
    <property type="match status" value="1"/>
</dbReference>
<dbReference type="GO" id="GO:0008270">
    <property type="term" value="F:zinc ion binding"/>
    <property type="evidence" value="ECO:0007669"/>
    <property type="project" value="UniProtKB-KW"/>
</dbReference>
<dbReference type="OMA" id="PEDQQWY"/>
<evidence type="ECO:0000259" key="7">
    <source>
        <dbReference type="PROSITE" id="PS50016"/>
    </source>
</evidence>
<feature type="compositionally biased region" description="Low complexity" evidence="6">
    <location>
        <begin position="133"/>
        <end position="146"/>
    </location>
</feature>
<evidence type="ECO:0000313" key="10">
    <source>
        <dbReference type="Proteomes" id="UP000054558"/>
    </source>
</evidence>
<feature type="compositionally biased region" description="Pro residues" evidence="6">
    <location>
        <begin position="1374"/>
        <end position="1386"/>
    </location>
</feature>
<dbReference type="Gene3D" id="3.30.40.10">
    <property type="entry name" value="Zinc/RING finger domain, C3HC4 (zinc finger)"/>
    <property type="match status" value="1"/>
</dbReference>
<dbReference type="Pfam" id="PF00628">
    <property type="entry name" value="PHD"/>
    <property type="match status" value="1"/>
</dbReference>
<evidence type="ECO:0000256" key="6">
    <source>
        <dbReference type="SAM" id="MobiDB-lite"/>
    </source>
</evidence>
<feature type="compositionally biased region" description="Basic and acidic residues" evidence="6">
    <location>
        <begin position="685"/>
        <end position="697"/>
    </location>
</feature>
<dbReference type="PROSITE" id="PS50016">
    <property type="entry name" value="ZF_PHD_2"/>
    <property type="match status" value="1"/>
</dbReference>
<dbReference type="InterPro" id="IPR036575">
    <property type="entry name" value="TFIIS_cen_dom_sf"/>
</dbReference>
<feature type="domain" description="PHD-type" evidence="7">
    <location>
        <begin position="37"/>
        <end position="88"/>
    </location>
</feature>
<evidence type="ECO:0000256" key="4">
    <source>
        <dbReference type="ARBA" id="ARBA00023242"/>
    </source>
</evidence>
<feature type="compositionally biased region" description="Low complexity" evidence="6">
    <location>
        <begin position="398"/>
        <end position="409"/>
    </location>
</feature>
<evidence type="ECO:0000256" key="5">
    <source>
        <dbReference type="PROSITE-ProRule" id="PRU00146"/>
    </source>
</evidence>
<dbReference type="EMBL" id="DF237146">
    <property type="protein sequence ID" value="GAQ84608.1"/>
    <property type="molecule type" value="Genomic_DNA"/>
</dbReference>
<feature type="compositionally biased region" description="Basic residues" evidence="6">
    <location>
        <begin position="1405"/>
        <end position="1415"/>
    </location>
</feature>
<feature type="region of interest" description="Disordered" evidence="6">
    <location>
        <begin position="1197"/>
        <end position="1463"/>
    </location>
</feature>
<accession>A0A1Y1I935</accession>
<feature type="compositionally biased region" description="Basic and acidic residues" evidence="6">
    <location>
        <begin position="386"/>
        <end position="397"/>
    </location>
</feature>
<feature type="region of interest" description="Disordered" evidence="6">
    <location>
        <begin position="568"/>
        <end position="655"/>
    </location>
</feature>
<feature type="region of interest" description="Disordered" evidence="6">
    <location>
        <begin position="887"/>
        <end position="997"/>
    </location>
</feature>
<dbReference type="Gene3D" id="1.10.472.30">
    <property type="entry name" value="Transcription elongation factor S-II, central domain"/>
    <property type="match status" value="1"/>
</dbReference>
<sequence length="1463" mass="153614">MESRPRREIKLPAKFKEEEGAALGKKKASKDAEDEPVVYCICRKPYKEGDFMIHCDKCKEWFHGNCVKVTQREAAKIKKYVCPTCSKEETPAVVPLALEEPSKIPKKHRSLETAKGDKAQPAAAAKAEEAKPSKAPAGTKSSGAESKTSKAAEAAKETMAVKPNEKTGNGTEPKEKGKTAKRKVPQGAAKGAEKAENKEQGAEKVKGEDKEQESKEEKEEKEGQEGKEATEGKERKEGAAPVKARPKKEDLVCSACRNKGHIRTHRECPLFGQLPSPSNGKKAGSAVAADQKPAGGGAPKSEKHKEVVVPSDEDEPILARKKPAPSPKAPSTSAAPPASAPATKDDPPATDDDDHAHMLHPVNTSSHFDTGAALLVAPDKPPATLEAEKTAPAEAKAKAPSAKPQAALSGEKRKMEVGLEGAERASSDAKKARPLIPPLEAASKHSRQGVAEPRTVKTPESAPSGPVPETPRTPKSPARQPGPESPRRAHEGAQGAGAVVLGPPKIEPPKSEKKEQPPSVGRQESSKGAKRGWEEMEGKAGGVKKGGFDQAHADYKARMAFRNSLAGALATDAKEGGAGPQPPTPKRGGDGSQAGTPKPGNAAETQRETEGMAGLAETSGVAKADHVEGPGREGSGVKNEGTSGGVNKSDGGSGLAVLAAGGEVSALGVPGAGAMEKAPLSEPPGKAEEGDGSKPESTEMGTGPGTEKAAGLQSVGAAALGGPSGEHTLGKFKPDLGGQIEGPTAATEDVTDKSGAAALDEASLLRLAEEVAGEIEAALYAHFGGTGNPYRQQTRMLVFNLKNNPELRSRVLAKEVAPKQLCTATSDELARKELSDWRHAKEEALSALKVLTEDPLEALRRVRKKTHKGEEDVEMDKDRMAAAIMEGDKEAHEVGEKEEAGGRDAEMEEPGGEEDAKEPLKRQRSAEGPTRTSADVLGQKTGEASNDGKPKMSTEPASSGTGGAVKEEHVSAPGPAAASDQEQSAGAEGGPTGEGGLSLEEYLEACMTAGGGSDQGSEDGGDEKMGEWVASEDEEEKVEATVKEENVAAGGEEDDKGMDDFLWEGNLMLSGRACPTIASFVGGERMQIETWPMTVEVKGRVKMADFRAFMTSPQLYKHRVVMVIGLKYLEEAHDSKNHLAIASQNYLEANRVGYAEPVANLEVYIAPPRAEGLAAFLPLKGEWGESGELLAVVVKRRFPPEGPPGSEPPAQTQQRQSGGPAPQGTQPRGQPAAQAGGEDVWSPPTSPFDNPGGPKGPQAWPTKKAEQGQGGGSGPAEAAPMEQDQASMQRKRRDPRLRDDDLPDVELPHLGSYQPLRPAPRPPGILPPLPRGPPPAHVQPPFPYMGHTPPRGPLPPLPPGPPPPHFQQIEGRPGPAPYLPPPPPFHGPSSTLGGAPQRGPENNRGRRRRGGRNRKQGPVLGGDQMGERGMAQWLQEEAGSDSDGGGGEHDEALGEWQPPGNER</sequence>
<dbReference type="SUPFAM" id="SSF57903">
    <property type="entry name" value="FYVE/PHD zinc finger"/>
    <property type="match status" value="1"/>
</dbReference>
<proteinExistence type="predicted"/>
<feature type="compositionally biased region" description="Polar residues" evidence="6">
    <location>
        <begin position="1210"/>
        <end position="1228"/>
    </location>
</feature>
<dbReference type="GO" id="GO:0005634">
    <property type="term" value="C:nucleus"/>
    <property type="evidence" value="ECO:0000318"/>
    <property type="project" value="GO_Central"/>
</dbReference>
<feature type="compositionally biased region" description="Basic and acidic residues" evidence="6">
    <location>
        <begin position="887"/>
        <end position="905"/>
    </location>
</feature>
<dbReference type="InterPro" id="IPR001965">
    <property type="entry name" value="Znf_PHD"/>
</dbReference>
<feature type="compositionally biased region" description="Acidic residues" evidence="6">
    <location>
        <begin position="906"/>
        <end position="916"/>
    </location>
</feature>
<keyword evidence="1" id="KW-0479">Metal-binding</keyword>
<dbReference type="GO" id="GO:0006351">
    <property type="term" value="P:DNA-templated transcription"/>
    <property type="evidence" value="ECO:0007669"/>
    <property type="project" value="InterPro"/>
</dbReference>
<evidence type="ECO:0000313" key="9">
    <source>
        <dbReference type="EMBL" id="GAQ84608.1"/>
    </source>
</evidence>
<feature type="compositionally biased region" description="Gly residues" evidence="6">
    <location>
        <begin position="987"/>
        <end position="996"/>
    </location>
</feature>
<feature type="compositionally biased region" description="Basic and acidic residues" evidence="6">
    <location>
        <begin position="524"/>
        <end position="538"/>
    </location>
</feature>
<dbReference type="PANTHER" id="PTHR11477:SF0">
    <property type="entry name" value="IP08861P-RELATED"/>
    <property type="match status" value="1"/>
</dbReference>
<dbReference type="PROSITE" id="PS51321">
    <property type="entry name" value="TFIIS_CENTRAL"/>
    <property type="match status" value="1"/>
</dbReference>
<keyword evidence="10" id="KW-1185">Reference proteome</keyword>
<dbReference type="InterPro" id="IPR011011">
    <property type="entry name" value="Znf_FYVE_PHD"/>
</dbReference>
<dbReference type="STRING" id="105231.A0A1Y1I935"/>
<feature type="compositionally biased region" description="Pro residues" evidence="6">
    <location>
        <begin position="1317"/>
        <end position="1343"/>
    </location>
</feature>
<dbReference type="SMART" id="SM00249">
    <property type="entry name" value="PHD"/>
    <property type="match status" value="1"/>
</dbReference>
<dbReference type="InterPro" id="IPR013083">
    <property type="entry name" value="Znf_RING/FYVE/PHD"/>
</dbReference>
<keyword evidence="2 5" id="KW-0863">Zinc-finger</keyword>
<dbReference type="PANTHER" id="PTHR11477">
    <property type="entry name" value="TRANSCRIPTION FACTOR S-II ZINC FINGER DOMAIN-CONTAINING PROTEIN"/>
    <property type="match status" value="1"/>
</dbReference>
<dbReference type="Pfam" id="PF07744">
    <property type="entry name" value="SPOC"/>
    <property type="match status" value="1"/>
</dbReference>
<evidence type="ECO:0000259" key="8">
    <source>
        <dbReference type="PROSITE" id="PS51321"/>
    </source>
</evidence>
<gene>
    <name evidence="9" type="ORF">KFL_001970090</name>
</gene>
<feature type="compositionally biased region" description="Basic and acidic residues" evidence="6">
    <location>
        <begin position="410"/>
        <end position="431"/>
    </location>
</feature>
<evidence type="ECO:0000256" key="1">
    <source>
        <dbReference type="ARBA" id="ARBA00022723"/>
    </source>
</evidence>
<keyword evidence="3" id="KW-0862">Zinc</keyword>
<dbReference type="GO" id="GO:0006357">
    <property type="term" value="P:regulation of transcription by RNA polymerase II"/>
    <property type="evidence" value="ECO:0000318"/>
    <property type="project" value="GO_Central"/>
</dbReference>
<feature type="region of interest" description="Disordered" evidence="6">
    <location>
        <begin position="99"/>
        <end position="547"/>
    </location>
</feature>
<dbReference type="InterPro" id="IPR019786">
    <property type="entry name" value="Zinc_finger_PHD-type_CS"/>
</dbReference>
<dbReference type="InterPro" id="IPR012921">
    <property type="entry name" value="SPOC_C"/>
</dbReference>
<organism evidence="9 10">
    <name type="scientific">Klebsormidium nitens</name>
    <name type="common">Green alga</name>
    <name type="synonym">Ulothrix nitens</name>
    <dbReference type="NCBI Taxonomy" id="105231"/>
    <lineage>
        <taxon>Eukaryota</taxon>
        <taxon>Viridiplantae</taxon>
        <taxon>Streptophyta</taxon>
        <taxon>Klebsormidiophyceae</taxon>
        <taxon>Klebsormidiales</taxon>
        <taxon>Klebsormidiaceae</taxon>
        <taxon>Klebsormidium</taxon>
    </lineage>
</organism>
<feature type="domain" description="TFIIS central" evidence="8">
    <location>
        <begin position="751"/>
        <end position="857"/>
    </location>
</feature>
<dbReference type="InterPro" id="IPR003618">
    <property type="entry name" value="TFIIS_cen_dom"/>
</dbReference>
<evidence type="ECO:0000256" key="2">
    <source>
        <dbReference type="ARBA" id="ARBA00022771"/>
    </source>
</evidence>
<reference evidence="9 10" key="1">
    <citation type="journal article" date="2014" name="Nat. Commun.">
        <title>Klebsormidium flaccidum genome reveals primary factors for plant terrestrial adaptation.</title>
        <authorList>
            <person name="Hori K."/>
            <person name="Maruyama F."/>
            <person name="Fujisawa T."/>
            <person name="Togashi T."/>
            <person name="Yamamoto N."/>
            <person name="Seo M."/>
            <person name="Sato S."/>
            <person name="Yamada T."/>
            <person name="Mori H."/>
            <person name="Tajima N."/>
            <person name="Moriyama T."/>
            <person name="Ikeuchi M."/>
            <person name="Watanabe M."/>
            <person name="Wada H."/>
            <person name="Kobayashi K."/>
            <person name="Saito M."/>
            <person name="Masuda T."/>
            <person name="Sasaki-Sekimoto Y."/>
            <person name="Mashiguchi K."/>
            <person name="Awai K."/>
            <person name="Shimojima M."/>
            <person name="Masuda S."/>
            <person name="Iwai M."/>
            <person name="Nobusawa T."/>
            <person name="Narise T."/>
            <person name="Kondo S."/>
            <person name="Saito H."/>
            <person name="Sato R."/>
            <person name="Murakawa M."/>
            <person name="Ihara Y."/>
            <person name="Oshima-Yamada Y."/>
            <person name="Ohtaka K."/>
            <person name="Satoh M."/>
            <person name="Sonobe K."/>
            <person name="Ishii M."/>
            <person name="Ohtani R."/>
            <person name="Kanamori-Sato M."/>
            <person name="Honoki R."/>
            <person name="Miyazaki D."/>
            <person name="Mochizuki H."/>
            <person name="Umetsu J."/>
            <person name="Higashi K."/>
            <person name="Shibata D."/>
            <person name="Kamiya Y."/>
            <person name="Sato N."/>
            <person name="Nakamura Y."/>
            <person name="Tabata S."/>
            <person name="Ida S."/>
            <person name="Kurokawa K."/>
            <person name="Ohta H."/>
        </authorList>
    </citation>
    <scope>NUCLEOTIDE SEQUENCE [LARGE SCALE GENOMIC DNA]</scope>
    <source>
        <strain evidence="9 10">NIES-2285</strain>
    </source>
</reference>
<evidence type="ECO:0008006" key="11">
    <source>
        <dbReference type="Google" id="ProtNLM"/>
    </source>
</evidence>
<feature type="region of interest" description="Disordered" evidence="6">
    <location>
        <begin position="667"/>
        <end position="753"/>
    </location>
</feature>
<feature type="compositionally biased region" description="Basic and acidic residues" evidence="6">
    <location>
        <begin position="507"/>
        <end position="516"/>
    </location>
</feature>
<feature type="compositionally biased region" description="Basic and acidic residues" evidence="6">
    <location>
        <begin position="147"/>
        <end position="156"/>
    </location>
</feature>
<feature type="compositionally biased region" description="Low complexity" evidence="6">
    <location>
        <begin position="329"/>
        <end position="342"/>
    </location>
</feature>
<name>A0A1Y1I935_KLENI</name>
<dbReference type="CDD" id="cd15560">
    <property type="entry name" value="PHD2_3_BPTF"/>
    <property type="match status" value="1"/>
</dbReference>
<dbReference type="PROSITE" id="PS01359">
    <property type="entry name" value="ZF_PHD_1"/>
    <property type="match status" value="1"/>
</dbReference>
<dbReference type="SUPFAM" id="SSF46942">
    <property type="entry name" value="Elongation factor TFIIS domain 2"/>
    <property type="match status" value="1"/>
</dbReference>
<dbReference type="Proteomes" id="UP000054558">
    <property type="component" value="Unassembled WGS sequence"/>
</dbReference>
<keyword evidence="4" id="KW-0539">Nucleus</keyword>
<dbReference type="InterPro" id="IPR019787">
    <property type="entry name" value="Znf_PHD-finger"/>
</dbReference>
<dbReference type="OrthoDB" id="1884872at2759"/>
<evidence type="ECO:0000256" key="3">
    <source>
        <dbReference type="ARBA" id="ARBA00022833"/>
    </source>
</evidence>
<protein>
    <recommendedName>
        <fullName evidence="11">Transcription factor BYE1</fullName>
    </recommendedName>
</protein>
<feature type="compositionally biased region" description="Pro residues" evidence="6">
    <location>
        <begin position="1350"/>
        <end position="1365"/>
    </location>
</feature>
<dbReference type="Pfam" id="PF07500">
    <property type="entry name" value="TFIIS_M"/>
    <property type="match status" value="1"/>
</dbReference>